<feature type="compositionally biased region" description="Basic residues" evidence="1">
    <location>
        <begin position="12"/>
        <end position="21"/>
    </location>
</feature>
<dbReference type="EMBL" id="CADCTI010000032">
    <property type="protein sequence ID" value="CAA9216400.1"/>
    <property type="molecule type" value="Genomic_DNA"/>
</dbReference>
<feature type="compositionally biased region" description="Basic residues" evidence="1">
    <location>
        <begin position="218"/>
        <end position="234"/>
    </location>
</feature>
<accession>A0A6J4H849</accession>
<feature type="compositionally biased region" description="Low complexity" evidence="1">
    <location>
        <begin position="22"/>
        <end position="31"/>
    </location>
</feature>
<name>A0A6J4H849_9ACTN</name>
<protein>
    <submittedName>
        <fullName evidence="2">Uncharacterized protein</fullName>
    </submittedName>
</protein>
<feature type="non-terminal residue" evidence="2">
    <location>
        <position position="292"/>
    </location>
</feature>
<feature type="compositionally biased region" description="Basic residues" evidence="1">
    <location>
        <begin position="123"/>
        <end position="136"/>
    </location>
</feature>
<evidence type="ECO:0000256" key="1">
    <source>
        <dbReference type="SAM" id="MobiDB-lite"/>
    </source>
</evidence>
<feature type="compositionally biased region" description="Basic residues" evidence="1">
    <location>
        <begin position="193"/>
        <end position="203"/>
    </location>
</feature>
<gene>
    <name evidence="2" type="ORF">AVDCRST_MAG57-346</name>
</gene>
<dbReference type="AlphaFoldDB" id="A0A6J4H849"/>
<feature type="compositionally biased region" description="Basic residues" evidence="1">
    <location>
        <begin position="169"/>
        <end position="184"/>
    </location>
</feature>
<evidence type="ECO:0000313" key="2">
    <source>
        <dbReference type="EMBL" id="CAA9216400.1"/>
    </source>
</evidence>
<sequence length="292" mass="30890">GQRRSVLARVRPSPHRARPSRGRPAALPRLLRAGDRRAPRRSRSAPGADGVLRRPVRAHGPGGCRGGDGDLLQLLAVPGRAHDSAGLDPGLARAGARGPRRRRARLADPAAGRGGRRVTGGGRARRPPARRLHGAHARGPAPVRRPRRSALARGAAAAGVARGDAAARAPRRRARRGAAARRAVRSGGADHAQRHRPRVHRPGRQGDPRLEGRGVGGRVRRPGRPGSARRRRPDRRGGGVARPHRGAHRCAGGRPVAVAGGRGDGSGRRAGQGALPPDHRERRLRSGHLRPL</sequence>
<organism evidence="2">
    <name type="scientific">uncultured Blastococcus sp</name>
    <dbReference type="NCBI Taxonomy" id="217144"/>
    <lineage>
        <taxon>Bacteria</taxon>
        <taxon>Bacillati</taxon>
        <taxon>Actinomycetota</taxon>
        <taxon>Actinomycetes</taxon>
        <taxon>Geodermatophilales</taxon>
        <taxon>Geodermatophilaceae</taxon>
        <taxon>Blastococcus</taxon>
        <taxon>environmental samples</taxon>
    </lineage>
</organism>
<feature type="non-terminal residue" evidence="2">
    <location>
        <position position="1"/>
    </location>
</feature>
<feature type="region of interest" description="Disordered" evidence="1">
    <location>
        <begin position="1"/>
        <end position="67"/>
    </location>
</feature>
<feature type="compositionally biased region" description="Low complexity" evidence="1">
    <location>
        <begin position="86"/>
        <end position="97"/>
    </location>
</feature>
<feature type="region of interest" description="Disordered" evidence="1">
    <location>
        <begin position="81"/>
        <end position="292"/>
    </location>
</feature>
<feature type="compositionally biased region" description="Basic residues" evidence="1">
    <location>
        <begin position="282"/>
        <end position="292"/>
    </location>
</feature>
<feature type="compositionally biased region" description="Low complexity" evidence="1">
    <location>
        <begin position="151"/>
        <end position="168"/>
    </location>
</feature>
<feature type="compositionally biased region" description="Gly residues" evidence="1">
    <location>
        <begin position="260"/>
        <end position="270"/>
    </location>
</feature>
<proteinExistence type="predicted"/>
<reference evidence="2" key="1">
    <citation type="submission" date="2020-02" db="EMBL/GenBank/DDBJ databases">
        <authorList>
            <person name="Meier V. D."/>
        </authorList>
    </citation>
    <scope>NUCLEOTIDE SEQUENCE</scope>
    <source>
        <strain evidence="2">AVDCRST_MAG57</strain>
    </source>
</reference>